<comment type="caution">
    <text evidence="3">The sequence shown here is derived from an EMBL/GenBank/DDBJ whole genome shotgun (WGS) entry which is preliminary data.</text>
</comment>
<dbReference type="GO" id="GO:0016791">
    <property type="term" value="F:phosphatase activity"/>
    <property type="evidence" value="ECO:0007669"/>
    <property type="project" value="TreeGrafter"/>
</dbReference>
<evidence type="ECO:0000256" key="2">
    <source>
        <dbReference type="PIRSR" id="PIRSR613078-2"/>
    </source>
</evidence>
<proteinExistence type="predicted"/>
<organism evidence="3 4">
    <name type="scientific">Rossellomorea marisflavi</name>
    <dbReference type="NCBI Taxonomy" id="189381"/>
    <lineage>
        <taxon>Bacteria</taxon>
        <taxon>Bacillati</taxon>
        <taxon>Bacillota</taxon>
        <taxon>Bacilli</taxon>
        <taxon>Bacillales</taxon>
        <taxon>Bacillaceae</taxon>
        <taxon>Rossellomorea</taxon>
    </lineage>
</organism>
<dbReference type="EMBL" id="VTEQ01000001">
    <property type="protein sequence ID" value="TYS56272.1"/>
    <property type="molecule type" value="Genomic_DNA"/>
</dbReference>
<accession>A0A5D4S338</accession>
<dbReference type="PROSITE" id="PS00175">
    <property type="entry name" value="PG_MUTASE"/>
    <property type="match status" value="1"/>
</dbReference>
<dbReference type="GO" id="GO:0005737">
    <property type="term" value="C:cytoplasm"/>
    <property type="evidence" value="ECO:0007669"/>
    <property type="project" value="TreeGrafter"/>
</dbReference>
<feature type="binding site" evidence="2">
    <location>
        <begin position="18"/>
        <end position="25"/>
    </location>
    <ligand>
        <name>substrate</name>
    </ligand>
</feature>
<dbReference type="SMART" id="SM00855">
    <property type="entry name" value="PGAM"/>
    <property type="match status" value="1"/>
</dbReference>
<dbReference type="InterPro" id="IPR001345">
    <property type="entry name" value="PG/BPGM_mutase_AS"/>
</dbReference>
<feature type="binding site" evidence="2">
    <location>
        <position position="68"/>
    </location>
    <ligand>
        <name>substrate</name>
    </ligand>
</feature>
<reference evidence="3 4" key="1">
    <citation type="submission" date="2019-08" db="EMBL/GenBank/DDBJ databases">
        <title>Bacillus genomes from the desert of Cuatro Cienegas, Coahuila.</title>
        <authorList>
            <person name="Olmedo-Alvarez G."/>
        </authorList>
    </citation>
    <scope>NUCLEOTIDE SEQUENCE [LARGE SCALE GENOMIC DNA]</scope>
    <source>
        <strain evidence="3 4">CH108_3D</strain>
    </source>
</reference>
<dbReference type="Proteomes" id="UP000322997">
    <property type="component" value="Unassembled WGS sequence"/>
</dbReference>
<dbReference type="AlphaFoldDB" id="A0A5D4S338"/>
<dbReference type="Pfam" id="PF00300">
    <property type="entry name" value="His_Phos_1"/>
    <property type="match status" value="1"/>
</dbReference>
<dbReference type="InterPro" id="IPR013078">
    <property type="entry name" value="His_Pase_superF_clade-1"/>
</dbReference>
<sequence>MKTPDRGYIHMTQICLIRHGQTDWNKAGRLQGQTNIPLNEAGRKQASECRDHLSGGDWDVMITTSLDRARETGEIINEKMGLPMEVMDEFLERGFGEGEGLTREERRASYEGFDFPGMETGNDLTNRIMAGLAAILQRYPDKRILLVSHGGVIAAILKLFHLDEQQEVKLFNGCINNLHYLEDSWQVKGYNVVDHLSSPGA</sequence>
<feature type="active site" description="Proton donor/acceptor" evidence="1">
    <location>
        <position position="92"/>
    </location>
</feature>
<dbReference type="Gene3D" id="3.40.50.1240">
    <property type="entry name" value="Phosphoglycerate mutase-like"/>
    <property type="match status" value="1"/>
</dbReference>
<evidence type="ECO:0000313" key="4">
    <source>
        <dbReference type="Proteomes" id="UP000322997"/>
    </source>
</evidence>
<dbReference type="InterPro" id="IPR029033">
    <property type="entry name" value="His_PPase_superfam"/>
</dbReference>
<gene>
    <name evidence="3" type="ORF">FZC83_01490</name>
</gene>
<evidence type="ECO:0000256" key="1">
    <source>
        <dbReference type="PIRSR" id="PIRSR613078-1"/>
    </source>
</evidence>
<dbReference type="PANTHER" id="PTHR48100:SF59">
    <property type="entry name" value="ADENOSYLCOBALAMIN_ALPHA-RIBAZOLE PHOSPHATASE"/>
    <property type="match status" value="1"/>
</dbReference>
<evidence type="ECO:0000313" key="3">
    <source>
        <dbReference type="EMBL" id="TYS56272.1"/>
    </source>
</evidence>
<dbReference type="CDD" id="cd07067">
    <property type="entry name" value="HP_PGM_like"/>
    <property type="match status" value="1"/>
</dbReference>
<dbReference type="PANTHER" id="PTHR48100">
    <property type="entry name" value="BROAD-SPECIFICITY PHOSPHATASE YOR283W-RELATED"/>
    <property type="match status" value="1"/>
</dbReference>
<feature type="active site" description="Tele-phosphohistidine intermediate" evidence="1">
    <location>
        <position position="19"/>
    </location>
</feature>
<dbReference type="InterPro" id="IPR050275">
    <property type="entry name" value="PGM_Phosphatase"/>
</dbReference>
<protein>
    <submittedName>
        <fullName evidence="3">Histidine phosphatase family protein</fullName>
    </submittedName>
</protein>
<name>A0A5D4S338_9BACI</name>
<dbReference type="SUPFAM" id="SSF53254">
    <property type="entry name" value="Phosphoglycerate mutase-like"/>
    <property type="match status" value="1"/>
</dbReference>